<proteinExistence type="predicted"/>
<dbReference type="AlphaFoldDB" id="E6U1G2"/>
<dbReference type="STRING" id="649639.Bcell_0933"/>
<protein>
    <submittedName>
        <fullName evidence="1">Uncharacterized protein</fullName>
    </submittedName>
</protein>
<dbReference type="EMBL" id="CP002394">
    <property type="protein sequence ID" value="ADU29209.1"/>
    <property type="molecule type" value="Genomic_DNA"/>
</dbReference>
<evidence type="ECO:0000313" key="1">
    <source>
        <dbReference type="EMBL" id="ADU29209.1"/>
    </source>
</evidence>
<gene>
    <name evidence="1" type="ordered locus">Bcell_0933</name>
</gene>
<evidence type="ECO:0000313" key="2">
    <source>
        <dbReference type="Proteomes" id="UP000001401"/>
    </source>
</evidence>
<reference evidence="1 2" key="1">
    <citation type="submission" date="2010-12" db="EMBL/GenBank/DDBJ databases">
        <title>Complete sequence of Bacillus cellulosilyticus DSM 2522.</title>
        <authorList>
            <consortium name="US DOE Joint Genome Institute"/>
            <person name="Lucas S."/>
            <person name="Copeland A."/>
            <person name="Lapidus A."/>
            <person name="Cheng J.-F."/>
            <person name="Bruce D."/>
            <person name="Goodwin L."/>
            <person name="Pitluck S."/>
            <person name="Chertkov O."/>
            <person name="Detter J.C."/>
            <person name="Han C."/>
            <person name="Tapia R."/>
            <person name="Land M."/>
            <person name="Hauser L."/>
            <person name="Jeffries C."/>
            <person name="Kyrpides N."/>
            <person name="Ivanova N."/>
            <person name="Mikhailova N."/>
            <person name="Brumm P."/>
            <person name="Mead D."/>
            <person name="Woyke T."/>
        </authorList>
    </citation>
    <scope>NUCLEOTIDE SEQUENCE [LARGE SCALE GENOMIC DNA]</scope>
    <source>
        <strain evidence="2">ATCC 21833 / DSM 2522 / FERM P-1141 / JCM 9156 / N-4</strain>
    </source>
</reference>
<dbReference type="Proteomes" id="UP000001401">
    <property type="component" value="Chromosome"/>
</dbReference>
<organism evidence="1 2">
    <name type="scientific">Evansella cellulosilytica (strain ATCC 21833 / DSM 2522 / FERM P-1141 / JCM 9156 / N-4)</name>
    <name type="common">Bacillus cellulosilyticus</name>
    <dbReference type="NCBI Taxonomy" id="649639"/>
    <lineage>
        <taxon>Bacteria</taxon>
        <taxon>Bacillati</taxon>
        <taxon>Bacillota</taxon>
        <taxon>Bacilli</taxon>
        <taxon>Bacillales</taxon>
        <taxon>Bacillaceae</taxon>
        <taxon>Evansella</taxon>
    </lineage>
</organism>
<keyword evidence="2" id="KW-1185">Reference proteome</keyword>
<name>E6U1G2_EVAC2</name>
<dbReference type="RefSeq" id="WP_013487550.1">
    <property type="nucleotide sequence ID" value="NC_014829.1"/>
</dbReference>
<dbReference type="KEGG" id="bco:Bcell_0933"/>
<accession>E6U1G2</accession>
<dbReference type="HOGENOM" id="CLU_1944362_0_0_9"/>
<dbReference type="PROSITE" id="PS51257">
    <property type="entry name" value="PROKAR_LIPOPROTEIN"/>
    <property type="match status" value="1"/>
</dbReference>
<sequence precursor="true">MKYFYFFFILIVSGCSLIQLSDSADIAKEHLEDKGYRVISLVNESSGELTSSWVEGFPGSQEWDVQNVDPDEYIGKEIKRVRFKVKNHPLNSVDNDEVNVTVFLHEEEVIGGISFFVNMDGAPYSLDGN</sequence>